<evidence type="ECO:0000313" key="1">
    <source>
        <dbReference type="EMBL" id="TAA32727.1"/>
    </source>
</evidence>
<dbReference type="PROSITE" id="PS51257">
    <property type="entry name" value="PROKAR_LIPOPROTEIN"/>
    <property type="match status" value="1"/>
</dbReference>
<evidence type="ECO:0000313" key="2">
    <source>
        <dbReference type="Proteomes" id="UP000291286"/>
    </source>
</evidence>
<proteinExistence type="predicted"/>
<dbReference type="AlphaFoldDB" id="A0A4Q8LNM2"/>
<dbReference type="RefSeq" id="WP_130514546.1">
    <property type="nucleotide sequence ID" value="NZ_SHMA01000001.1"/>
</dbReference>
<dbReference type="EMBL" id="SHMB01000001">
    <property type="protein sequence ID" value="TAA32727.1"/>
    <property type="molecule type" value="Genomic_DNA"/>
</dbReference>
<accession>A0A4Q8LNM2</accession>
<sequence length="140" mass="13944">MREWKEAGAILGSLLIAVGLCGCRPQADVRAPSQISTSPAASRASSDSLVCALTTDAGLGAAEPLAGRGRVALLRQRFGEVGCEASGAADLAGTHQWIPRALPSPDAAAGVPVSMGAGRRLSLVAPACGARRACATAAVP</sequence>
<protein>
    <submittedName>
        <fullName evidence="1">Uncharacterized protein</fullName>
    </submittedName>
</protein>
<reference evidence="1 2" key="1">
    <citation type="submission" date="2019-02" db="EMBL/GenBank/DDBJ databases">
        <title>WGS of Pseudoxanthomonas species novum from clinical isolates.</title>
        <authorList>
            <person name="Bernier A.-M."/>
            <person name="Bernard K."/>
            <person name="Vachon A."/>
        </authorList>
    </citation>
    <scope>NUCLEOTIDE SEQUENCE [LARGE SCALE GENOMIC DNA]</scope>
    <source>
        <strain evidence="1 2">NML171202</strain>
    </source>
</reference>
<organism evidence="1 2">
    <name type="scientific">Pseudoxanthomonas winnipegensis</name>
    <dbReference type="NCBI Taxonomy" id="2480810"/>
    <lineage>
        <taxon>Bacteria</taxon>
        <taxon>Pseudomonadati</taxon>
        <taxon>Pseudomonadota</taxon>
        <taxon>Gammaproteobacteria</taxon>
        <taxon>Lysobacterales</taxon>
        <taxon>Lysobacteraceae</taxon>
        <taxon>Pseudoxanthomonas</taxon>
    </lineage>
</organism>
<gene>
    <name evidence="1" type="ORF">EA661_00060</name>
</gene>
<comment type="caution">
    <text evidence="1">The sequence shown here is derived from an EMBL/GenBank/DDBJ whole genome shotgun (WGS) entry which is preliminary data.</text>
</comment>
<name>A0A4Q8LNM2_9GAMM</name>
<dbReference type="Proteomes" id="UP000291286">
    <property type="component" value="Unassembled WGS sequence"/>
</dbReference>